<protein>
    <submittedName>
        <fullName evidence="2">Uncharacterized protein</fullName>
    </submittedName>
</protein>
<feature type="compositionally biased region" description="Gly residues" evidence="1">
    <location>
        <begin position="49"/>
        <end position="60"/>
    </location>
</feature>
<reference evidence="2 3" key="1">
    <citation type="submission" date="2019-03" db="EMBL/GenBank/DDBJ databases">
        <title>First draft genome of Liparis tanakae, snailfish: a comprehensive survey of snailfish specific genes.</title>
        <authorList>
            <person name="Kim W."/>
            <person name="Song I."/>
            <person name="Jeong J.-H."/>
            <person name="Kim D."/>
            <person name="Kim S."/>
            <person name="Ryu S."/>
            <person name="Song J.Y."/>
            <person name="Lee S.K."/>
        </authorList>
    </citation>
    <scope>NUCLEOTIDE SEQUENCE [LARGE SCALE GENOMIC DNA]</scope>
    <source>
        <tissue evidence="2">Muscle</tissue>
    </source>
</reference>
<proteinExistence type="predicted"/>
<dbReference type="Proteomes" id="UP000314294">
    <property type="component" value="Unassembled WGS sequence"/>
</dbReference>
<evidence type="ECO:0000256" key="1">
    <source>
        <dbReference type="SAM" id="MobiDB-lite"/>
    </source>
</evidence>
<evidence type="ECO:0000313" key="3">
    <source>
        <dbReference type="Proteomes" id="UP000314294"/>
    </source>
</evidence>
<keyword evidence="3" id="KW-1185">Reference proteome</keyword>
<feature type="region of interest" description="Disordered" evidence="1">
    <location>
        <begin position="44"/>
        <end position="63"/>
    </location>
</feature>
<evidence type="ECO:0000313" key="2">
    <source>
        <dbReference type="EMBL" id="TNN83775.1"/>
    </source>
</evidence>
<comment type="caution">
    <text evidence="2">The sequence shown here is derived from an EMBL/GenBank/DDBJ whole genome shotgun (WGS) entry which is preliminary data.</text>
</comment>
<dbReference type="EMBL" id="SRLO01000031">
    <property type="protein sequence ID" value="TNN83775.1"/>
    <property type="molecule type" value="Genomic_DNA"/>
</dbReference>
<gene>
    <name evidence="2" type="ORF">EYF80_005951</name>
</gene>
<organism evidence="2 3">
    <name type="scientific">Liparis tanakae</name>
    <name type="common">Tanaka's snailfish</name>
    <dbReference type="NCBI Taxonomy" id="230148"/>
    <lineage>
        <taxon>Eukaryota</taxon>
        <taxon>Metazoa</taxon>
        <taxon>Chordata</taxon>
        <taxon>Craniata</taxon>
        <taxon>Vertebrata</taxon>
        <taxon>Euteleostomi</taxon>
        <taxon>Actinopterygii</taxon>
        <taxon>Neopterygii</taxon>
        <taxon>Teleostei</taxon>
        <taxon>Neoteleostei</taxon>
        <taxon>Acanthomorphata</taxon>
        <taxon>Eupercaria</taxon>
        <taxon>Perciformes</taxon>
        <taxon>Cottioidei</taxon>
        <taxon>Cottales</taxon>
        <taxon>Liparidae</taxon>
        <taxon>Liparis</taxon>
    </lineage>
</organism>
<sequence length="100" mass="10695">MGPLGIEVPATTAWHACWLQWGRRGVEEGNGWGRGGDAGLKVHETQACRGGGGGGGGGGEWRWKEPEDVRVRGTFKDPVQRFQLLLGEGICPKPGLSRNT</sequence>
<dbReference type="AlphaFoldDB" id="A0A4Z2J0C2"/>
<accession>A0A4Z2J0C2</accession>
<name>A0A4Z2J0C2_9TELE</name>